<protein>
    <recommendedName>
        <fullName evidence="2">Diphthine--ammonia ligase</fullName>
        <ecNumber evidence="1">6.3.1.14</ecNumber>
    </recommendedName>
    <alternativeName>
        <fullName evidence="3">Diphthamide synthase</fullName>
    </alternativeName>
    <alternativeName>
        <fullName evidence="4">Diphthamide synthetase</fullName>
    </alternativeName>
</protein>
<dbReference type="PANTHER" id="PTHR12196">
    <property type="entry name" value="DOMAIN OF UNKNOWN FUNCTION 71 DUF71 -CONTAINING PROTEIN"/>
    <property type="match status" value="1"/>
</dbReference>
<dbReference type="GO" id="GO:0017183">
    <property type="term" value="P:protein histidyl modification to diphthamide"/>
    <property type="evidence" value="ECO:0007669"/>
    <property type="project" value="TreeGrafter"/>
</dbReference>
<evidence type="ECO:0000256" key="4">
    <source>
        <dbReference type="ARBA" id="ARBA00031552"/>
    </source>
</evidence>
<proteinExistence type="predicted"/>
<evidence type="ECO:0000313" key="9">
    <source>
        <dbReference type="Proteomes" id="UP000267821"/>
    </source>
</evidence>
<dbReference type="Pfam" id="PF01902">
    <property type="entry name" value="Diphthami_syn_2"/>
    <property type="match status" value="1"/>
</dbReference>
<dbReference type="Gene3D" id="3.30.1330.40">
    <property type="entry name" value="RutC-like"/>
    <property type="match status" value="2"/>
</dbReference>
<dbReference type="SUPFAM" id="SSF52402">
    <property type="entry name" value="Adenine nucleotide alpha hydrolases-like"/>
    <property type="match status" value="1"/>
</dbReference>
<dbReference type="Gene3D" id="3.90.1490.10">
    <property type="entry name" value="putative n-type atp pyrophosphatase, domain 2"/>
    <property type="match status" value="1"/>
</dbReference>
<dbReference type="EC" id="6.3.1.14" evidence="1"/>
<dbReference type="PANTHER" id="PTHR12196:SF2">
    <property type="entry name" value="DIPHTHINE--AMMONIA LIGASE"/>
    <property type="match status" value="1"/>
</dbReference>
<dbReference type="STRING" id="1051890.A0A3N4LF25"/>
<evidence type="ECO:0000259" key="7">
    <source>
        <dbReference type="Pfam" id="PF01902"/>
    </source>
</evidence>
<accession>A0A3N4LF25</accession>
<dbReference type="InterPro" id="IPR030662">
    <property type="entry name" value="DPH6/MJ0570"/>
</dbReference>
<dbReference type="InterPro" id="IPR002761">
    <property type="entry name" value="Diphthami_syn_dom"/>
</dbReference>
<dbReference type="FunCoup" id="A0A3N4LF25">
    <property type="interactions" value="91"/>
</dbReference>
<dbReference type="EMBL" id="ML121574">
    <property type="protein sequence ID" value="RPB20298.1"/>
    <property type="molecule type" value="Genomic_DNA"/>
</dbReference>
<keyword evidence="9" id="KW-1185">Reference proteome</keyword>
<gene>
    <name evidence="8" type="ORF">L211DRAFT_841813</name>
</gene>
<dbReference type="Gene3D" id="3.40.50.620">
    <property type="entry name" value="HUPs"/>
    <property type="match status" value="1"/>
</dbReference>
<comment type="catalytic activity">
    <reaction evidence="5">
        <text>diphthine-[translation elongation factor 2] + NH4(+) + ATP = diphthamide-[translation elongation factor 2] + AMP + diphosphate + H(+)</text>
        <dbReference type="Rhea" id="RHEA:19753"/>
        <dbReference type="Rhea" id="RHEA-COMP:10172"/>
        <dbReference type="Rhea" id="RHEA-COMP:10174"/>
        <dbReference type="ChEBI" id="CHEBI:15378"/>
        <dbReference type="ChEBI" id="CHEBI:16692"/>
        <dbReference type="ChEBI" id="CHEBI:28938"/>
        <dbReference type="ChEBI" id="CHEBI:30616"/>
        <dbReference type="ChEBI" id="CHEBI:33019"/>
        <dbReference type="ChEBI" id="CHEBI:82696"/>
        <dbReference type="ChEBI" id="CHEBI:456215"/>
        <dbReference type="EC" id="6.3.1.14"/>
    </reaction>
</comment>
<dbReference type="InterPro" id="IPR035959">
    <property type="entry name" value="RutC-like_sf"/>
</dbReference>
<dbReference type="CDD" id="cd01994">
    <property type="entry name" value="AANH_PF0828-like"/>
    <property type="match status" value="1"/>
</dbReference>
<dbReference type="GO" id="GO:0017178">
    <property type="term" value="F:diphthine-ammonia ligase activity"/>
    <property type="evidence" value="ECO:0007669"/>
    <property type="project" value="UniProtKB-EC"/>
</dbReference>
<dbReference type="OrthoDB" id="686384at2759"/>
<dbReference type="CDD" id="cd06156">
    <property type="entry name" value="eu_AANH_C_2"/>
    <property type="match status" value="1"/>
</dbReference>
<feature type="compositionally biased region" description="Acidic residues" evidence="6">
    <location>
        <begin position="576"/>
        <end position="587"/>
    </location>
</feature>
<evidence type="ECO:0000313" key="8">
    <source>
        <dbReference type="EMBL" id="RPB20298.1"/>
    </source>
</evidence>
<evidence type="ECO:0000256" key="6">
    <source>
        <dbReference type="SAM" id="MobiDB-lite"/>
    </source>
</evidence>
<dbReference type="AlphaFoldDB" id="A0A3N4LF25"/>
<sequence>MDVIALISGGKDSFFSLLHCIKNGHRIVALANLHPPAPDASLGPEITTCLPAEDLDKPIPLSTNVENDELDSFMYQTIGHNLLPYYATALNLPLYRTSIVGSSVNQCLSYKLEKTDETEDLHRLLEYVRKKHPGASAVCSGAILSTYQRTRVENVCGRLGLISLSYLWQRPQNLLLDEMASAGLDARIVKVAAIGLDPDSFLWQNVTSRQVRMKLRILKDRWGVHIAGEGGEYETIVVEGPGWRTRLAVDNRNGDALKLIVGDSGVGHLKILKAGWEKIGDGRGEEQANWVRDLRKPQLLNKYFRKIFEAVGGGEESGEVEIEKQELEVSLGSAPGLSAVHGSIPVTSYIIGNNITINNISAPNSSKEMMDIMALLKKHLAKYHGDSNPSSAVSDWSSWFAKITHITLLLRSMADFGTVNASYNQYFLHPNPPARVCVAIGDAMPAGCNILVHVQASTSCERRGLHIQGRSYWAPANIGPYSQAISTQGLVYISGQIPLASPTMDLPRREDLPGGSEGGMLEFQTVLAMQHMWRVARAMKVSGYASVMGYTTNSRGADIMNRVWIRHISIEHQSDSDSDNDGEEDNDTPNPKLWESAQDEDLVDQTPYEGEDMGRSSSVATDSTNVPPLLVVQVPELPRGVPVEWVALGIDEECNPKAPYQDIDDNDSDEVHRYETRKWTILDKLIPGVTLQHIRTWNYRKVPYGSVIRLGMITTPAGAALAILKLIGGEQPRGLAAYVATVYLATEGAQNTVPEFYREWEGLCDQSELRDLLQVVPVERVWFGGREVKVGVVVRLVKCEVT</sequence>
<feature type="region of interest" description="Disordered" evidence="6">
    <location>
        <begin position="573"/>
        <end position="622"/>
    </location>
</feature>
<evidence type="ECO:0000256" key="1">
    <source>
        <dbReference type="ARBA" id="ARBA00012089"/>
    </source>
</evidence>
<name>A0A3N4LF25_9PEZI</name>
<feature type="domain" description="Diphthamide synthase" evidence="7">
    <location>
        <begin position="64"/>
        <end position="251"/>
    </location>
</feature>
<dbReference type="InterPro" id="IPR014729">
    <property type="entry name" value="Rossmann-like_a/b/a_fold"/>
</dbReference>
<dbReference type="InParanoid" id="A0A3N4LF25"/>
<evidence type="ECO:0000256" key="5">
    <source>
        <dbReference type="ARBA" id="ARBA00048108"/>
    </source>
</evidence>
<dbReference type="Proteomes" id="UP000267821">
    <property type="component" value="Unassembled WGS sequence"/>
</dbReference>
<dbReference type="NCBIfam" id="TIGR00290">
    <property type="entry name" value="MJ0570_dom"/>
    <property type="match status" value="1"/>
</dbReference>
<evidence type="ECO:0000256" key="2">
    <source>
        <dbReference type="ARBA" id="ARBA00018426"/>
    </source>
</evidence>
<evidence type="ECO:0000256" key="3">
    <source>
        <dbReference type="ARBA" id="ARBA00029814"/>
    </source>
</evidence>
<dbReference type="SUPFAM" id="SSF55298">
    <property type="entry name" value="YjgF-like"/>
    <property type="match status" value="2"/>
</dbReference>
<organism evidence="8 9">
    <name type="scientific">Terfezia boudieri ATCC MYA-4762</name>
    <dbReference type="NCBI Taxonomy" id="1051890"/>
    <lineage>
        <taxon>Eukaryota</taxon>
        <taxon>Fungi</taxon>
        <taxon>Dikarya</taxon>
        <taxon>Ascomycota</taxon>
        <taxon>Pezizomycotina</taxon>
        <taxon>Pezizomycetes</taxon>
        <taxon>Pezizales</taxon>
        <taxon>Pezizaceae</taxon>
        <taxon>Terfezia</taxon>
    </lineage>
</organism>
<reference evidence="8 9" key="1">
    <citation type="journal article" date="2018" name="Nat. Ecol. Evol.">
        <title>Pezizomycetes genomes reveal the molecular basis of ectomycorrhizal truffle lifestyle.</title>
        <authorList>
            <person name="Murat C."/>
            <person name="Payen T."/>
            <person name="Noel B."/>
            <person name="Kuo A."/>
            <person name="Morin E."/>
            <person name="Chen J."/>
            <person name="Kohler A."/>
            <person name="Krizsan K."/>
            <person name="Balestrini R."/>
            <person name="Da Silva C."/>
            <person name="Montanini B."/>
            <person name="Hainaut M."/>
            <person name="Levati E."/>
            <person name="Barry K.W."/>
            <person name="Belfiori B."/>
            <person name="Cichocki N."/>
            <person name="Clum A."/>
            <person name="Dockter R.B."/>
            <person name="Fauchery L."/>
            <person name="Guy J."/>
            <person name="Iotti M."/>
            <person name="Le Tacon F."/>
            <person name="Lindquist E.A."/>
            <person name="Lipzen A."/>
            <person name="Malagnac F."/>
            <person name="Mello A."/>
            <person name="Molinier V."/>
            <person name="Miyauchi S."/>
            <person name="Poulain J."/>
            <person name="Riccioni C."/>
            <person name="Rubini A."/>
            <person name="Sitrit Y."/>
            <person name="Splivallo R."/>
            <person name="Traeger S."/>
            <person name="Wang M."/>
            <person name="Zifcakova L."/>
            <person name="Wipf D."/>
            <person name="Zambonelli A."/>
            <person name="Paolocci F."/>
            <person name="Nowrousian M."/>
            <person name="Ottonello S."/>
            <person name="Baldrian P."/>
            <person name="Spatafora J.W."/>
            <person name="Henrissat B."/>
            <person name="Nagy L.G."/>
            <person name="Aury J.M."/>
            <person name="Wincker P."/>
            <person name="Grigoriev I.V."/>
            <person name="Bonfante P."/>
            <person name="Martin F.M."/>
        </authorList>
    </citation>
    <scope>NUCLEOTIDE SEQUENCE [LARGE SCALE GENOMIC DNA]</scope>
    <source>
        <strain evidence="8 9">ATCC MYA-4762</strain>
    </source>
</reference>